<name>A0A8C5EKP8_GOUWI</name>
<protein>
    <submittedName>
        <fullName evidence="1">Uncharacterized protein</fullName>
    </submittedName>
</protein>
<sequence length="59" mass="6632">VIAHWFIPDCLISSQSHFTAMVWKSTKELELARPLHPMLGISQTKGHFENNVLPAKTSS</sequence>
<dbReference type="Proteomes" id="UP000694680">
    <property type="component" value="Chromosome 16"/>
</dbReference>
<proteinExistence type="predicted"/>
<evidence type="ECO:0000313" key="1">
    <source>
        <dbReference type="Ensembl" id="ENSGWIP00000021210.1"/>
    </source>
</evidence>
<dbReference type="Ensembl" id="ENSGWIT00000023270.1">
    <property type="protein sequence ID" value="ENSGWIP00000021210.1"/>
    <property type="gene ID" value="ENSGWIG00000011466.1"/>
</dbReference>
<reference evidence="1" key="3">
    <citation type="submission" date="2025-09" db="UniProtKB">
        <authorList>
            <consortium name="Ensembl"/>
        </authorList>
    </citation>
    <scope>IDENTIFICATION</scope>
</reference>
<accession>A0A8C5EKP8</accession>
<reference evidence="1" key="2">
    <citation type="submission" date="2025-08" db="UniProtKB">
        <authorList>
            <consortium name="Ensembl"/>
        </authorList>
    </citation>
    <scope>IDENTIFICATION</scope>
</reference>
<organism evidence="1 2">
    <name type="scientific">Gouania willdenowi</name>
    <name type="common">Blunt-snouted clingfish</name>
    <name type="synonym">Lepadogaster willdenowi</name>
    <dbReference type="NCBI Taxonomy" id="441366"/>
    <lineage>
        <taxon>Eukaryota</taxon>
        <taxon>Metazoa</taxon>
        <taxon>Chordata</taxon>
        <taxon>Craniata</taxon>
        <taxon>Vertebrata</taxon>
        <taxon>Euteleostomi</taxon>
        <taxon>Actinopterygii</taxon>
        <taxon>Neopterygii</taxon>
        <taxon>Teleostei</taxon>
        <taxon>Neoteleostei</taxon>
        <taxon>Acanthomorphata</taxon>
        <taxon>Ovalentaria</taxon>
        <taxon>Blenniimorphae</taxon>
        <taxon>Blenniiformes</taxon>
        <taxon>Gobiesocoidei</taxon>
        <taxon>Gobiesocidae</taxon>
        <taxon>Gobiesocinae</taxon>
        <taxon>Gouania</taxon>
    </lineage>
</organism>
<reference evidence="1" key="1">
    <citation type="submission" date="2020-06" db="EMBL/GenBank/DDBJ databases">
        <authorList>
            <consortium name="Wellcome Sanger Institute Data Sharing"/>
        </authorList>
    </citation>
    <scope>NUCLEOTIDE SEQUENCE [LARGE SCALE GENOMIC DNA]</scope>
</reference>
<evidence type="ECO:0000313" key="2">
    <source>
        <dbReference type="Proteomes" id="UP000694680"/>
    </source>
</evidence>
<dbReference type="AlphaFoldDB" id="A0A8C5EKP8"/>
<keyword evidence="2" id="KW-1185">Reference proteome</keyword>